<dbReference type="Pfam" id="PF00278">
    <property type="entry name" value="Orn_DAP_Arg_deC"/>
    <property type="match status" value="1"/>
</dbReference>
<dbReference type="FunFam" id="3.20.20.10:FF:000003">
    <property type="entry name" value="Diaminopimelate decarboxylase"/>
    <property type="match status" value="1"/>
</dbReference>
<dbReference type="InterPro" id="IPR002986">
    <property type="entry name" value="DAP_deCOOHase_LysA"/>
</dbReference>
<evidence type="ECO:0000256" key="5">
    <source>
        <dbReference type="RuleBase" id="RU003737"/>
    </source>
</evidence>
<keyword evidence="10" id="KW-1185">Reference proteome</keyword>
<dbReference type="InterPro" id="IPR029066">
    <property type="entry name" value="PLP-binding_barrel"/>
</dbReference>
<sequence>MESYRNGVLHVDHVSLASLADRYQTPFYVYSKRKIEENLRTVLEGLKYPQHIICYPVRSNYSLGIISIFKQLGTGFVVSNVEELRRVLKIGGDPKKVVLAGPGKTRAAISQAIANDVLCIHAESWQELERIEEIARASNKVVPVGIRVNPEVDARAHPHLATSMVESKYGFPLQEAEDACVRVHLSRFMELVGVKYHLGSQVLVFEPFVEASDKIVGLVDSLKGKGIVLKHVDIGGGIGVPLRVNDDVPGPVAWIRHLTEPVEKRELRVICEPGRLLISNAAVLVTRVEYVKKTASKNYLIVDAGLSDLVTPVLCESYHDIRNVRDGPTKRTELYDIVGPGSGPAETFGLGRYLPATEQGDVLAILTVGAYGFCMSSNFASRNHAMEIVVDGPTYAIIRERQTLEQQVVNERFFK</sequence>
<proteinExistence type="inferred from homology"/>
<evidence type="ECO:0000256" key="3">
    <source>
        <dbReference type="ARBA" id="ARBA00022898"/>
    </source>
</evidence>
<protein>
    <recommendedName>
        <fullName evidence="11">Diaminopimelate decarboxylase</fullName>
    </recommendedName>
</protein>
<reference evidence="8 10" key="1">
    <citation type="journal article" date="2023" name="Arcadia Sci">
        <title>De novo assembly of a long-read Amblyomma americanum tick genome.</title>
        <authorList>
            <person name="Chou S."/>
            <person name="Poskanzer K.E."/>
            <person name="Rollins M."/>
            <person name="Thuy-Boun P.S."/>
        </authorList>
    </citation>
    <scope>NUCLEOTIDE SEQUENCE [LARGE SCALE GENOMIC DNA]</scope>
    <source>
        <strain evidence="8">F_SG_1</strain>
        <tissue evidence="8">Salivary glands</tissue>
    </source>
</reference>
<feature type="domain" description="Orn/DAP/Arg decarboxylase 2 C-terminal" evidence="6">
    <location>
        <begin position="27"/>
        <end position="369"/>
    </location>
</feature>
<dbReference type="Gene3D" id="3.20.20.10">
    <property type="entry name" value="Alanine racemase"/>
    <property type="match status" value="1"/>
</dbReference>
<dbReference type="InterPro" id="IPR000183">
    <property type="entry name" value="Orn/DAP/Arg_de-COase"/>
</dbReference>
<keyword evidence="4" id="KW-0456">Lyase</keyword>
<organism evidence="8 10">
    <name type="scientific">Amblyomma americanum</name>
    <name type="common">Lone star tick</name>
    <dbReference type="NCBI Taxonomy" id="6943"/>
    <lineage>
        <taxon>Eukaryota</taxon>
        <taxon>Metazoa</taxon>
        <taxon>Ecdysozoa</taxon>
        <taxon>Arthropoda</taxon>
        <taxon>Chelicerata</taxon>
        <taxon>Arachnida</taxon>
        <taxon>Acari</taxon>
        <taxon>Parasitiformes</taxon>
        <taxon>Ixodida</taxon>
        <taxon>Ixodoidea</taxon>
        <taxon>Ixodidae</taxon>
        <taxon>Amblyomminae</taxon>
        <taxon>Amblyomma</taxon>
    </lineage>
</organism>
<comment type="caution">
    <text evidence="8">The sequence shown here is derived from an EMBL/GenBank/DDBJ whole genome shotgun (WGS) entry which is preliminary data.</text>
</comment>
<dbReference type="SUPFAM" id="SSF51419">
    <property type="entry name" value="PLP-binding barrel"/>
    <property type="match status" value="1"/>
</dbReference>
<dbReference type="Proteomes" id="UP001321473">
    <property type="component" value="Unassembled WGS sequence"/>
</dbReference>
<dbReference type="InterPro" id="IPR009006">
    <property type="entry name" value="Ala_racemase/Decarboxylase_C"/>
</dbReference>
<dbReference type="InterPro" id="IPR022644">
    <property type="entry name" value="De-COase2_N"/>
</dbReference>
<evidence type="ECO:0000259" key="6">
    <source>
        <dbReference type="Pfam" id="PF00278"/>
    </source>
</evidence>
<evidence type="ECO:0000256" key="1">
    <source>
        <dbReference type="ARBA" id="ARBA00001933"/>
    </source>
</evidence>
<evidence type="ECO:0000256" key="2">
    <source>
        <dbReference type="ARBA" id="ARBA00022793"/>
    </source>
</evidence>
<dbReference type="InterPro" id="IPR022643">
    <property type="entry name" value="De-COase2_C"/>
</dbReference>
<feature type="domain" description="Orn/DAP/Arg decarboxylase 2 N-terminal" evidence="7">
    <location>
        <begin position="34"/>
        <end position="277"/>
    </location>
</feature>
<dbReference type="NCBIfam" id="TIGR01048">
    <property type="entry name" value="lysA"/>
    <property type="match status" value="1"/>
</dbReference>
<evidence type="ECO:0000256" key="4">
    <source>
        <dbReference type="ARBA" id="ARBA00023239"/>
    </source>
</evidence>
<dbReference type="PANTHER" id="PTHR43727:SF2">
    <property type="entry name" value="GROUP IV DECARBOXYLASE"/>
    <property type="match status" value="1"/>
</dbReference>
<evidence type="ECO:0000313" key="10">
    <source>
        <dbReference type="Proteomes" id="UP001321473"/>
    </source>
</evidence>
<dbReference type="AlphaFoldDB" id="A0AAQ4EN96"/>
<dbReference type="PRINTS" id="PR01179">
    <property type="entry name" value="ODADCRBXLASE"/>
</dbReference>
<dbReference type="GO" id="GO:0008836">
    <property type="term" value="F:diaminopimelate decarboxylase activity"/>
    <property type="evidence" value="ECO:0007669"/>
    <property type="project" value="InterPro"/>
</dbReference>
<reference evidence="8" key="2">
    <citation type="submission" date="2023-03" db="EMBL/GenBank/DDBJ databases">
        <authorList>
            <person name="Thuy-Boun P."/>
        </authorList>
    </citation>
    <scope>NUCLEOTIDE SEQUENCE</scope>
    <source>
        <strain evidence="8">F_SG_1</strain>
        <tissue evidence="8">Salivary glands</tissue>
    </source>
</reference>
<comment type="similarity">
    <text evidence="5">Belongs to the Orn/Lys/Arg decarboxylase class-II family.</text>
</comment>
<comment type="cofactor">
    <cofactor evidence="1">
        <name>pyridoxal 5'-phosphate</name>
        <dbReference type="ChEBI" id="CHEBI:597326"/>
    </cofactor>
</comment>
<dbReference type="PRINTS" id="PR01181">
    <property type="entry name" value="DAPDCRBXLASE"/>
</dbReference>
<reference evidence="8" key="3">
    <citation type="submission" date="2024-02" db="EMBL/GenBank/DDBJ databases">
        <authorList>
            <person name="Mcdaniel E.A."/>
            <person name="Celebi F.M."/>
            <person name="Reiter T."/>
            <person name="Weiss E.C."/>
            <person name="Chou S."/>
        </authorList>
    </citation>
    <scope>NUCLEOTIDE SEQUENCE</scope>
    <source>
        <strain evidence="8">F_SG_1</strain>
        <tissue evidence="8">Salivary glands</tissue>
    </source>
</reference>
<dbReference type="CDD" id="cd06828">
    <property type="entry name" value="PLPDE_III_DapDC"/>
    <property type="match status" value="1"/>
</dbReference>
<dbReference type="EMBL" id="JARKHS020011335">
    <property type="protein sequence ID" value="KAK8777905.1"/>
    <property type="molecule type" value="Genomic_DNA"/>
</dbReference>
<dbReference type="SUPFAM" id="SSF50621">
    <property type="entry name" value="Alanine racemase C-terminal domain-like"/>
    <property type="match status" value="1"/>
</dbReference>
<dbReference type="EMBL" id="JARKHS020013350">
    <property type="protein sequence ID" value="KAK8776121.1"/>
    <property type="molecule type" value="Genomic_DNA"/>
</dbReference>
<evidence type="ECO:0008006" key="11">
    <source>
        <dbReference type="Google" id="ProtNLM"/>
    </source>
</evidence>
<evidence type="ECO:0000313" key="8">
    <source>
        <dbReference type="EMBL" id="KAK8776121.1"/>
    </source>
</evidence>
<dbReference type="Pfam" id="PF02784">
    <property type="entry name" value="Orn_Arg_deC_N"/>
    <property type="match status" value="1"/>
</dbReference>
<keyword evidence="2" id="KW-0210">Decarboxylase</keyword>
<name>A0AAQ4EN96_AMBAM</name>
<keyword evidence="3" id="KW-0663">Pyridoxal phosphate</keyword>
<dbReference type="PANTHER" id="PTHR43727">
    <property type="entry name" value="DIAMINOPIMELATE DECARBOXYLASE"/>
    <property type="match status" value="1"/>
</dbReference>
<accession>A0AAQ4EN96</accession>
<gene>
    <name evidence="9" type="ORF">V5799_020753</name>
    <name evidence="8" type="ORF">V5799_030533</name>
</gene>
<evidence type="ECO:0000313" key="9">
    <source>
        <dbReference type="EMBL" id="KAK8777905.1"/>
    </source>
</evidence>
<evidence type="ECO:0000259" key="7">
    <source>
        <dbReference type="Pfam" id="PF02784"/>
    </source>
</evidence>
<dbReference type="Gene3D" id="2.40.37.10">
    <property type="entry name" value="Lyase, Ornithine Decarboxylase, Chain A, domain 1"/>
    <property type="match status" value="1"/>
</dbReference>
<dbReference type="GO" id="GO:0009089">
    <property type="term" value="P:lysine biosynthetic process via diaminopimelate"/>
    <property type="evidence" value="ECO:0007669"/>
    <property type="project" value="InterPro"/>
</dbReference>